<dbReference type="Gene3D" id="3.10.129.10">
    <property type="entry name" value="Hotdog Thioesterase"/>
    <property type="match status" value="1"/>
</dbReference>
<dbReference type="OrthoDB" id="9813158at2"/>
<evidence type="ECO:0000259" key="1">
    <source>
        <dbReference type="Pfam" id="PF03061"/>
    </source>
</evidence>
<dbReference type="KEGG" id="kak:Kalk_01855"/>
<dbReference type="EMBL" id="CP022684">
    <property type="protein sequence ID" value="AUM11248.1"/>
    <property type="molecule type" value="Genomic_DNA"/>
</dbReference>
<sequence>MSIESIVQQCRESNDYETLVNAIPYARTIGMGCIKAGDEVIFTLPANPSNIGNPTLPAIHGGVLGGFIEQAAQLHLLMLMEKPTFPKVIDLSIDYLSAGLFRDSFAECKVLRMGRRIANVSVTVWQAKKDEPVATARTHLLLS</sequence>
<feature type="domain" description="Thioesterase" evidence="1">
    <location>
        <begin position="59"/>
        <end position="131"/>
    </location>
</feature>
<evidence type="ECO:0000313" key="3">
    <source>
        <dbReference type="Proteomes" id="UP000235116"/>
    </source>
</evidence>
<dbReference type="GO" id="GO:0016790">
    <property type="term" value="F:thiolester hydrolase activity"/>
    <property type="evidence" value="ECO:0007669"/>
    <property type="project" value="UniProtKB-ARBA"/>
</dbReference>
<dbReference type="InterPro" id="IPR029069">
    <property type="entry name" value="HotDog_dom_sf"/>
</dbReference>
<evidence type="ECO:0000313" key="2">
    <source>
        <dbReference type="EMBL" id="AUM11248.1"/>
    </source>
</evidence>
<name>A0A2K9LFW4_9GAMM</name>
<dbReference type="RefSeq" id="WP_101892588.1">
    <property type="nucleotide sequence ID" value="NZ_CP022684.1"/>
</dbReference>
<protein>
    <submittedName>
        <fullName evidence="2">Thioesterase</fullName>
    </submittedName>
</protein>
<gene>
    <name evidence="2" type="ORF">Kalk_01855</name>
</gene>
<dbReference type="CDD" id="cd03443">
    <property type="entry name" value="PaaI_thioesterase"/>
    <property type="match status" value="1"/>
</dbReference>
<reference evidence="3" key="1">
    <citation type="submission" date="2017-08" db="EMBL/GenBank/DDBJ databases">
        <title>Direct submision.</title>
        <authorList>
            <person name="Kim S.-J."/>
            <person name="Rhee S.-K."/>
        </authorList>
    </citation>
    <scope>NUCLEOTIDE SEQUENCE [LARGE SCALE GENOMIC DNA]</scope>
    <source>
        <strain evidence="3">GI5</strain>
    </source>
</reference>
<dbReference type="InterPro" id="IPR006683">
    <property type="entry name" value="Thioestr_dom"/>
</dbReference>
<dbReference type="AlphaFoldDB" id="A0A2K9LFW4"/>
<dbReference type="Proteomes" id="UP000235116">
    <property type="component" value="Chromosome"/>
</dbReference>
<accession>A0A2K9LFW4</accession>
<proteinExistence type="predicted"/>
<dbReference type="SUPFAM" id="SSF54637">
    <property type="entry name" value="Thioesterase/thiol ester dehydrase-isomerase"/>
    <property type="match status" value="1"/>
</dbReference>
<organism evidence="2 3">
    <name type="scientific">Ketobacter alkanivorans</name>
    <dbReference type="NCBI Taxonomy" id="1917421"/>
    <lineage>
        <taxon>Bacteria</taxon>
        <taxon>Pseudomonadati</taxon>
        <taxon>Pseudomonadota</taxon>
        <taxon>Gammaproteobacteria</taxon>
        <taxon>Pseudomonadales</taxon>
        <taxon>Ketobacteraceae</taxon>
        <taxon>Ketobacter</taxon>
    </lineage>
</organism>
<dbReference type="Pfam" id="PF03061">
    <property type="entry name" value="4HBT"/>
    <property type="match status" value="1"/>
</dbReference>
<keyword evidence="3" id="KW-1185">Reference proteome</keyword>